<dbReference type="Gene3D" id="3.20.20.140">
    <property type="entry name" value="Metal-dependent hydrolases"/>
    <property type="match status" value="1"/>
</dbReference>
<dbReference type="InterPro" id="IPR052018">
    <property type="entry name" value="PHP_domain"/>
</dbReference>
<dbReference type="Gene3D" id="1.10.150.650">
    <property type="match status" value="1"/>
</dbReference>
<comment type="caution">
    <text evidence="2">The sequence shown here is derived from an EMBL/GenBank/DDBJ whole genome shotgun (WGS) entry which is preliminary data.</text>
</comment>
<evidence type="ECO:0000259" key="1">
    <source>
        <dbReference type="SMART" id="SM00481"/>
    </source>
</evidence>
<dbReference type="RefSeq" id="WP_115072894.1">
    <property type="nucleotide sequence ID" value="NZ_UGHE01000002.1"/>
</dbReference>
<protein>
    <submittedName>
        <fullName evidence="2">Phosphotransferase domain-containing protein</fullName>
    </submittedName>
</protein>
<dbReference type="PANTHER" id="PTHR42924:SF3">
    <property type="entry name" value="POLYMERASE_HISTIDINOL PHOSPHATASE N-TERMINAL DOMAIN-CONTAINING PROTEIN"/>
    <property type="match status" value="1"/>
</dbReference>
<reference evidence="2 3" key="1">
    <citation type="submission" date="2018-06" db="EMBL/GenBank/DDBJ databases">
        <authorList>
            <consortium name="Pathogen Informatics"/>
            <person name="Doyle S."/>
        </authorList>
    </citation>
    <scope>NUCLEOTIDE SEQUENCE [LARGE SCALE GENOMIC DNA]</scope>
    <source>
        <strain evidence="2 3">NCTC8540</strain>
    </source>
</reference>
<feature type="domain" description="Polymerase/histidinol phosphatase N-terminal" evidence="1">
    <location>
        <begin position="5"/>
        <end position="70"/>
    </location>
</feature>
<dbReference type="SMART" id="SM00481">
    <property type="entry name" value="POLIIIAc"/>
    <property type="match status" value="1"/>
</dbReference>
<dbReference type="Proteomes" id="UP000254496">
    <property type="component" value="Unassembled WGS sequence"/>
</dbReference>
<accession>A0AB38H7X8</accession>
<dbReference type="EMBL" id="UGHJ01000001">
    <property type="protein sequence ID" value="STO68460.1"/>
    <property type="molecule type" value="Genomic_DNA"/>
</dbReference>
<evidence type="ECO:0000313" key="3">
    <source>
        <dbReference type="Proteomes" id="UP000254496"/>
    </source>
</evidence>
<dbReference type="InterPro" id="IPR003141">
    <property type="entry name" value="Pol/His_phosphatase_N"/>
</dbReference>
<dbReference type="InterPro" id="IPR004013">
    <property type="entry name" value="PHP_dom"/>
</dbReference>
<dbReference type="NCBIfam" id="NF047791">
    <property type="entry name" value="RNaseRnm"/>
    <property type="match status" value="1"/>
</dbReference>
<dbReference type="InterPro" id="IPR016195">
    <property type="entry name" value="Pol/histidinol_Pase-like"/>
</dbReference>
<gene>
    <name evidence="2" type="ORF">NCTC8540_00955</name>
</gene>
<organism evidence="2 3">
    <name type="scientific">Canicola haemoglobinophilus</name>
    <dbReference type="NCBI Taxonomy" id="733"/>
    <lineage>
        <taxon>Bacteria</taxon>
        <taxon>Pseudomonadati</taxon>
        <taxon>Pseudomonadota</taxon>
        <taxon>Gammaproteobacteria</taxon>
        <taxon>Pasteurellales</taxon>
        <taxon>Pasteurellaceae</taxon>
        <taxon>Canicola</taxon>
    </lineage>
</organism>
<dbReference type="CDD" id="cd07438">
    <property type="entry name" value="PHP_HisPPase_AMP"/>
    <property type="match status" value="1"/>
</dbReference>
<dbReference type="PANTHER" id="PTHR42924">
    <property type="entry name" value="EXONUCLEASE"/>
    <property type="match status" value="1"/>
</dbReference>
<evidence type="ECO:0000313" key="2">
    <source>
        <dbReference type="EMBL" id="STO68460.1"/>
    </source>
</evidence>
<dbReference type="Pfam" id="PF02811">
    <property type="entry name" value="PHP"/>
    <property type="match status" value="1"/>
</dbReference>
<name>A0AB38H7X8_9PAST</name>
<dbReference type="AlphaFoldDB" id="A0AB38H7X8"/>
<sequence>MNKIYDLHCHSTASDGMLSPQEVVQRAYQQGVNVLALTDHDTISGLSQAREQAEKLGISFINGVEISTSWENRAIHIVGLGFDETSEKMTALLTNQAELRLQRAVEIGQKLERLGVANAFAETQKLANGEVTRAHYARYLVQIGKVANDNQAFKKYLGQGKSAYVKAQWVDIPRAIEIIHQAGGIAVLAHPLRYTMTAKWIKRLIADFKQWGGDAMEVAGCGQTKDQRLLLARWAEEYGLYSSVGSDFHFPCGWIELGKSLGLPENCRPVWQLLSQVEN</sequence>
<dbReference type="GO" id="GO:0035312">
    <property type="term" value="F:5'-3' DNA exonuclease activity"/>
    <property type="evidence" value="ECO:0007669"/>
    <property type="project" value="TreeGrafter"/>
</dbReference>
<proteinExistence type="predicted"/>
<dbReference type="SUPFAM" id="SSF89550">
    <property type="entry name" value="PHP domain-like"/>
    <property type="match status" value="1"/>
</dbReference>
<dbReference type="GO" id="GO:0004534">
    <property type="term" value="F:5'-3' RNA exonuclease activity"/>
    <property type="evidence" value="ECO:0007669"/>
    <property type="project" value="TreeGrafter"/>
</dbReference>